<evidence type="ECO:0000313" key="3">
    <source>
        <dbReference type="EMBL" id="KAJ4135233.1"/>
    </source>
</evidence>
<feature type="compositionally biased region" description="Polar residues" evidence="1">
    <location>
        <begin position="181"/>
        <end position="201"/>
    </location>
</feature>
<accession>A0ABQ8RHI9</accession>
<sequence length="214" mass="23882">MDSIIPDINETISAIKDAETAYNEIINSNQLKMSFHQAGKHLAIVKSTLKKIKLHIECGNRGGDEDAAYECIRECCDNAGFLQRAFANVASVADEERDRAYRIYLKRQGKEYRVEVSALAMMVNTCKLAEHAIVENEAASELRSLRLSIRKFDQMISKQDEEDEGVRGTGGATHRGIGDVYQSQDNATQNNIRDSGQQNFAVSEGGWPQNRRPA</sequence>
<evidence type="ECO:0000256" key="1">
    <source>
        <dbReference type="SAM" id="MobiDB-lite"/>
    </source>
</evidence>
<dbReference type="Pfam" id="PF17107">
    <property type="entry name" value="SesA"/>
    <property type="match status" value="1"/>
</dbReference>
<feature type="domain" description="NACHT-NTPase and P-loop NTPases N-terminal" evidence="2">
    <location>
        <begin position="8"/>
        <end position="128"/>
    </location>
</feature>
<dbReference type="InterPro" id="IPR031352">
    <property type="entry name" value="SesA"/>
</dbReference>
<gene>
    <name evidence="3" type="ORF">NW768_004854</name>
</gene>
<reference evidence="3" key="1">
    <citation type="submission" date="2022-09" db="EMBL/GenBank/DDBJ databases">
        <title>Fusarium specimens isolated from Avocado Roots.</title>
        <authorList>
            <person name="Stajich J."/>
            <person name="Roper C."/>
            <person name="Heimlech-Rivalta G."/>
        </authorList>
    </citation>
    <scope>NUCLEOTIDE SEQUENCE</scope>
    <source>
        <strain evidence="3">CF00095</strain>
    </source>
</reference>
<keyword evidence="4" id="KW-1185">Reference proteome</keyword>
<protein>
    <recommendedName>
        <fullName evidence="2">NACHT-NTPase and P-loop NTPases N-terminal domain-containing protein</fullName>
    </recommendedName>
</protein>
<comment type="caution">
    <text evidence="3">The sequence shown here is derived from an EMBL/GenBank/DDBJ whole genome shotgun (WGS) entry which is preliminary data.</text>
</comment>
<dbReference type="Proteomes" id="UP001152024">
    <property type="component" value="Unassembled WGS sequence"/>
</dbReference>
<feature type="region of interest" description="Disordered" evidence="1">
    <location>
        <begin position="158"/>
        <end position="214"/>
    </location>
</feature>
<proteinExistence type="predicted"/>
<evidence type="ECO:0000313" key="4">
    <source>
        <dbReference type="Proteomes" id="UP001152024"/>
    </source>
</evidence>
<dbReference type="EMBL" id="JAOQBH010000006">
    <property type="protein sequence ID" value="KAJ4135233.1"/>
    <property type="molecule type" value="Genomic_DNA"/>
</dbReference>
<name>A0ABQ8RHI9_FUSEQ</name>
<evidence type="ECO:0000259" key="2">
    <source>
        <dbReference type="Pfam" id="PF17107"/>
    </source>
</evidence>
<organism evidence="3 4">
    <name type="scientific">Fusarium equiseti</name>
    <name type="common">Fusarium scirpi</name>
    <dbReference type="NCBI Taxonomy" id="61235"/>
    <lineage>
        <taxon>Eukaryota</taxon>
        <taxon>Fungi</taxon>
        <taxon>Dikarya</taxon>
        <taxon>Ascomycota</taxon>
        <taxon>Pezizomycotina</taxon>
        <taxon>Sordariomycetes</taxon>
        <taxon>Hypocreomycetidae</taxon>
        <taxon>Hypocreales</taxon>
        <taxon>Nectriaceae</taxon>
        <taxon>Fusarium</taxon>
        <taxon>Fusarium incarnatum-equiseti species complex</taxon>
    </lineage>
</organism>